<reference evidence="1 2" key="1">
    <citation type="submission" date="2015-01" db="EMBL/GenBank/DDBJ databases">
        <title>Vibrio sp. C1 JCM 19231 whole genome shotgun sequence.</title>
        <authorList>
            <person name="Sawabe T."/>
            <person name="Meirelles P."/>
            <person name="Feng G."/>
            <person name="Sayaka M."/>
            <person name="Hattori M."/>
            <person name="Ohkuma M."/>
        </authorList>
    </citation>
    <scope>NUCLEOTIDE SEQUENCE [LARGE SCALE GENOMIC DNA]</scope>
    <source>
        <strain evidence="2">JCM 19231</strain>
    </source>
</reference>
<organism evidence="1 2">
    <name type="scientific">Vibrio ishigakensis</name>
    <dbReference type="NCBI Taxonomy" id="1481914"/>
    <lineage>
        <taxon>Bacteria</taxon>
        <taxon>Pseudomonadati</taxon>
        <taxon>Pseudomonadota</taxon>
        <taxon>Gammaproteobacteria</taxon>
        <taxon>Vibrionales</taxon>
        <taxon>Vibrionaceae</taxon>
        <taxon>Vibrio</taxon>
    </lineage>
</organism>
<evidence type="ECO:0000313" key="2">
    <source>
        <dbReference type="Proteomes" id="UP000031671"/>
    </source>
</evidence>
<keyword evidence="2" id="KW-1185">Reference proteome</keyword>
<name>A0A0B8P1S5_9VIBR</name>
<dbReference type="AlphaFoldDB" id="A0A0B8P1S5"/>
<evidence type="ECO:0000313" key="1">
    <source>
        <dbReference type="EMBL" id="GAM56894.1"/>
    </source>
</evidence>
<dbReference type="Proteomes" id="UP000031671">
    <property type="component" value="Unassembled WGS sequence"/>
</dbReference>
<comment type="caution">
    <text evidence="1">The sequence shown here is derived from an EMBL/GenBank/DDBJ whole genome shotgun (WGS) entry which is preliminary data.</text>
</comment>
<accession>A0A0B8P1S5</accession>
<sequence length="43" mass="4958">MQRSEELSEVIRPLFTETTESIDRLKAKTAALNNTIKLLKLRV</sequence>
<reference evidence="1 2" key="2">
    <citation type="submission" date="2015-01" db="EMBL/GenBank/DDBJ databases">
        <authorList>
            <consortium name="NBRP consortium"/>
            <person name="Sawabe T."/>
            <person name="Meirelles P."/>
            <person name="Feng G."/>
            <person name="Sayaka M."/>
            <person name="Hattori M."/>
            <person name="Ohkuma M."/>
        </authorList>
    </citation>
    <scope>NUCLEOTIDE SEQUENCE [LARGE SCALE GENOMIC DNA]</scope>
    <source>
        <strain evidence="2">JCM 19231</strain>
    </source>
</reference>
<dbReference type="EMBL" id="BBRZ01000039">
    <property type="protein sequence ID" value="GAM56894.1"/>
    <property type="molecule type" value="Genomic_DNA"/>
</dbReference>
<protein>
    <submittedName>
        <fullName evidence="1">Uncharacterized protein</fullName>
    </submittedName>
</protein>
<gene>
    <name evidence="1" type="ORF">JCM19231_2042</name>
</gene>
<proteinExistence type="predicted"/>